<dbReference type="GO" id="GO:0016740">
    <property type="term" value="F:transferase activity"/>
    <property type="evidence" value="ECO:0007669"/>
    <property type="project" value="UniProtKB-KW"/>
</dbReference>
<evidence type="ECO:0000259" key="1">
    <source>
        <dbReference type="Pfam" id="PF00535"/>
    </source>
</evidence>
<proteinExistence type="predicted"/>
<evidence type="ECO:0000313" key="3">
    <source>
        <dbReference type="Proteomes" id="UP000298324"/>
    </source>
</evidence>
<dbReference type="Gene3D" id="3.90.550.10">
    <property type="entry name" value="Spore Coat Polysaccharide Biosynthesis Protein SpsA, Chain A"/>
    <property type="match status" value="1"/>
</dbReference>
<dbReference type="CDD" id="cd00761">
    <property type="entry name" value="Glyco_tranf_GTA_type"/>
    <property type="match status" value="1"/>
</dbReference>
<keyword evidence="2" id="KW-0808">Transferase</keyword>
<reference evidence="2 3" key="1">
    <citation type="journal article" date="2018" name="Environ. Microbiol.">
        <title>Novel energy conservation strategies and behaviour of Pelotomaculum schinkii driving syntrophic propionate catabolism.</title>
        <authorList>
            <person name="Hidalgo-Ahumada C.A.P."/>
            <person name="Nobu M.K."/>
            <person name="Narihiro T."/>
            <person name="Tamaki H."/>
            <person name="Liu W.T."/>
            <person name="Kamagata Y."/>
            <person name="Stams A.J.M."/>
            <person name="Imachi H."/>
            <person name="Sousa D.Z."/>
        </authorList>
    </citation>
    <scope>NUCLEOTIDE SEQUENCE [LARGE SCALE GENOMIC DNA]</scope>
    <source>
        <strain evidence="2 3">HH</strain>
    </source>
</reference>
<dbReference type="InterPro" id="IPR001173">
    <property type="entry name" value="Glyco_trans_2-like"/>
</dbReference>
<dbReference type="Pfam" id="PF00535">
    <property type="entry name" value="Glycos_transf_2"/>
    <property type="match status" value="1"/>
</dbReference>
<sequence>MLAAVVPIKNEEKRLERTIETLLSIPAELIITVINGSNDNSYNIVRHILTGKILPLHFTETLGFDIPRAIGAKAALERGATTVLFIDGDMDGNISEKIMELADIVGKGADMALTDCYPGENIKDLSHLANHVLKVRYQLNQTLGLEQSLGTASPSHGPHAVSRRLLLSVPLRELAIPPVSLALAAKGGLKVHVGTRVPHKELGSPRKNTRHAQLIAETIIGDCMEAINVYHGQERRRACGQVEYDGYHSQRRWDILDNYLGG</sequence>
<dbReference type="InterPro" id="IPR029044">
    <property type="entry name" value="Nucleotide-diphossugar_trans"/>
</dbReference>
<accession>A0A4Y7RHI4</accession>
<keyword evidence="3" id="KW-1185">Reference proteome</keyword>
<organism evidence="2 3">
    <name type="scientific">Pelotomaculum schinkii</name>
    <dbReference type="NCBI Taxonomy" id="78350"/>
    <lineage>
        <taxon>Bacteria</taxon>
        <taxon>Bacillati</taxon>
        <taxon>Bacillota</taxon>
        <taxon>Clostridia</taxon>
        <taxon>Eubacteriales</taxon>
        <taxon>Desulfotomaculaceae</taxon>
        <taxon>Pelotomaculum</taxon>
    </lineage>
</organism>
<feature type="domain" description="Glycosyltransferase 2-like" evidence="1">
    <location>
        <begin position="5"/>
        <end position="130"/>
    </location>
</feature>
<protein>
    <submittedName>
        <fullName evidence="2">Glycosyl transferase family 2</fullName>
    </submittedName>
</protein>
<dbReference type="AlphaFoldDB" id="A0A4Y7RHI4"/>
<dbReference type="RefSeq" id="WP_134217124.1">
    <property type="nucleotide sequence ID" value="NZ_QFGA01000001.1"/>
</dbReference>
<dbReference type="EMBL" id="QFGA01000001">
    <property type="protein sequence ID" value="TEB08465.1"/>
    <property type="molecule type" value="Genomic_DNA"/>
</dbReference>
<dbReference type="SUPFAM" id="SSF53448">
    <property type="entry name" value="Nucleotide-diphospho-sugar transferases"/>
    <property type="match status" value="1"/>
</dbReference>
<gene>
    <name evidence="2" type="ORF">Psch_02028</name>
</gene>
<comment type="caution">
    <text evidence="2">The sequence shown here is derived from an EMBL/GenBank/DDBJ whole genome shotgun (WGS) entry which is preliminary data.</text>
</comment>
<name>A0A4Y7RHI4_9FIRM</name>
<dbReference type="Proteomes" id="UP000298324">
    <property type="component" value="Unassembled WGS sequence"/>
</dbReference>
<evidence type="ECO:0000313" key="2">
    <source>
        <dbReference type="EMBL" id="TEB08465.1"/>
    </source>
</evidence>